<feature type="transmembrane region" description="Helical" evidence="11">
    <location>
        <begin position="705"/>
        <end position="728"/>
    </location>
</feature>
<dbReference type="PROSITE" id="PS50259">
    <property type="entry name" value="G_PROTEIN_RECEP_F3_4"/>
    <property type="match status" value="1"/>
</dbReference>
<dbReference type="PROSITE" id="PS00981">
    <property type="entry name" value="G_PROTEIN_RECEP_F3_3"/>
    <property type="match status" value="1"/>
</dbReference>
<dbReference type="Pfam" id="PF07562">
    <property type="entry name" value="NCD3G"/>
    <property type="match status" value="1"/>
</dbReference>
<dbReference type="GO" id="GO:0004930">
    <property type="term" value="F:G protein-coupled receptor activity"/>
    <property type="evidence" value="ECO:0007669"/>
    <property type="project" value="UniProtKB-KW"/>
</dbReference>
<feature type="transmembrane region" description="Helical" evidence="11">
    <location>
        <begin position="748"/>
        <end position="772"/>
    </location>
</feature>
<evidence type="ECO:0000256" key="10">
    <source>
        <dbReference type="ARBA" id="ARBA00023224"/>
    </source>
</evidence>
<evidence type="ECO:0000256" key="4">
    <source>
        <dbReference type="ARBA" id="ARBA00022729"/>
    </source>
</evidence>
<dbReference type="FunFam" id="3.40.50.2300:FF:000625">
    <property type="entry name" value="Uncharacterized protein"/>
    <property type="match status" value="1"/>
</dbReference>
<feature type="transmembrane region" description="Helical" evidence="11">
    <location>
        <begin position="784"/>
        <end position="804"/>
    </location>
</feature>
<feature type="transmembrane region" description="Helical" evidence="11">
    <location>
        <begin position="627"/>
        <end position="648"/>
    </location>
</feature>
<evidence type="ECO:0000256" key="3">
    <source>
        <dbReference type="ARBA" id="ARBA00022692"/>
    </source>
</evidence>
<dbReference type="InterPro" id="IPR017978">
    <property type="entry name" value="GPCR_3_C"/>
</dbReference>
<dbReference type="PRINTS" id="PR00248">
    <property type="entry name" value="GPCRMGR"/>
</dbReference>
<dbReference type="Gene3D" id="2.10.50.30">
    <property type="entry name" value="GPCR, family 3, nine cysteines domain"/>
    <property type="match status" value="1"/>
</dbReference>
<reference evidence="14" key="2">
    <citation type="submission" date="2021-03" db="UniProtKB">
        <authorList>
            <consortium name="Ensembl"/>
        </authorList>
    </citation>
    <scope>IDENTIFICATION</scope>
</reference>
<dbReference type="InterPro" id="IPR000068">
    <property type="entry name" value="GPCR_3_Ca_sens_rcpt-rel"/>
</dbReference>
<dbReference type="Pfam" id="PF00003">
    <property type="entry name" value="7tm_3"/>
    <property type="match status" value="1"/>
</dbReference>
<keyword evidence="3 11" id="KW-0812">Transmembrane</keyword>
<accession>A0A803JQ98</accession>
<feature type="domain" description="G-protein coupled receptors family 3 profile" evidence="13">
    <location>
        <begin position="590"/>
        <end position="854"/>
    </location>
</feature>
<name>A0A803JQ98_XENTR</name>
<dbReference type="InterPro" id="IPR017979">
    <property type="entry name" value="GPCR_3_CS"/>
</dbReference>
<dbReference type="PANTHER" id="PTHR24061:SF564">
    <property type="entry name" value="METABOTROPIC GLUTAMATE RECEPTOR 1"/>
    <property type="match status" value="1"/>
</dbReference>
<dbReference type="InterPro" id="IPR001828">
    <property type="entry name" value="ANF_lig-bd_rcpt"/>
</dbReference>
<evidence type="ECO:0000256" key="5">
    <source>
        <dbReference type="ARBA" id="ARBA00022989"/>
    </source>
</evidence>
<organism evidence="14">
    <name type="scientific">Xenopus tropicalis</name>
    <name type="common">Western clawed frog</name>
    <name type="synonym">Silurana tropicalis</name>
    <dbReference type="NCBI Taxonomy" id="8364"/>
    <lineage>
        <taxon>Eukaryota</taxon>
        <taxon>Metazoa</taxon>
        <taxon>Chordata</taxon>
        <taxon>Craniata</taxon>
        <taxon>Vertebrata</taxon>
        <taxon>Euteleostomi</taxon>
        <taxon>Amphibia</taxon>
        <taxon>Batrachia</taxon>
        <taxon>Anura</taxon>
        <taxon>Pipoidea</taxon>
        <taxon>Pipidae</taxon>
        <taxon>Xenopodinae</taxon>
        <taxon>Xenopus</taxon>
        <taxon>Silurana</taxon>
    </lineage>
</organism>
<dbReference type="FunFam" id="2.10.50.30:FF:000003">
    <property type="entry name" value="Vomeronasal 2, receptor 120"/>
    <property type="match status" value="1"/>
</dbReference>
<dbReference type="PANTHER" id="PTHR24061">
    <property type="entry name" value="CALCIUM-SENSING RECEPTOR-RELATED"/>
    <property type="match status" value="1"/>
</dbReference>
<dbReference type="InterPro" id="IPR009030">
    <property type="entry name" value="Growth_fac_rcpt_cys_sf"/>
</dbReference>
<dbReference type="InterPro" id="IPR000337">
    <property type="entry name" value="GPCR_3"/>
</dbReference>
<dbReference type="GO" id="GO:0005886">
    <property type="term" value="C:plasma membrane"/>
    <property type="evidence" value="ECO:0007669"/>
    <property type="project" value="UniProtKB-SubCell"/>
</dbReference>
<sequence length="866" mass="98103">MHFILLLTRGFSSHQLRVILCLAAIWVPPCSTGLSGSDSPCHIPLIKPKYEYKYIQDGDIIIGGVFSVNSAIYYIPEHSGKHIPLCINPTQGRYIEILSFLFIIDEINRNPDLLPNITLGYHVLDSCADPSLAIGSALQILSGPREMVPNYSCRGKGEISGLVGDRSAITSLPIAQLLSIYGYSQVSYGATDPLLNDRTLYPYYFSTGLNEHIQHIAIAELVERLGWTWVIILIDDDDHGQSKNLRNEITKHNACIDFIATLTGDINTNRRTLERIKQSSAEVVILSGGIFRTHSLVSYLETMIQEKTLVVPAMWVPIYTLRLFNGSLLFGEARDHFEDNTEFEQYSLAITEDMLLYDLMTIEGFCLTHDEEKDGLFQQAYQKVYQNCSGLKWSAGYYPSLQVYRAVNGLVHAEHMMLSSNGKYHSKDSYNNIHKHELHQYLRNVRFPETWGTEIDFNQLLNLPVKFLIFSRCIYLSFELRQVKVGQYVWSESKSSLEIDLQKIFWKKNTNNQTLKSQCSASCPPGYRKVPRKRAPPCCYDCIRCSEGEISNATDMENCIKCQDNEWPNQEKTMCIEKQTEFLSYRNDSLTLVFIVLSMVLILITTLILGIFISFRDTPVVRAHNHTLSFILLVSIKLSFLSVFLFLGRPVDITCMLRQTSFGITFSIAVSCVLAKTLMVSIAFKATKPGSPWRKWVGVKLANGLVFICSLIQFLISVIWLVIAPPYVEKNFHFEPGKIIIQCNEGSVVAFYIVLSYMGLLASVSFIVAFLARSLPDSFNEAKYITFSMLLFCSVWITMIPAYLSTKGKYMVAVEIFAIISSSCGLLFCIFLPKCYIILFKPEMNSKQYLLGNSKQRTITQQTGSI</sequence>
<dbReference type="InterPro" id="IPR004073">
    <property type="entry name" value="GPCR_3_vmron_rcpt_2"/>
</dbReference>
<evidence type="ECO:0000256" key="11">
    <source>
        <dbReference type="SAM" id="Phobius"/>
    </source>
</evidence>
<feature type="transmembrane region" description="Helical" evidence="11">
    <location>
        <begin position="816"/>
        <end position="839"/>
    </location>
</feature>
<keyword evidence="4 12" id="KW-0732">Signal</keyword>
<dbReference type="SUPFAM" id="SSF53822">
    <property type="entry name" value="Periplasmic binding protein-like I"/>
    <property type="match status" value="1"/>
</dbReference>
<evidence type="ECO:0000313" key="14">
    <source>
        <dbReference type="Ensembl" id="ENSXETP00000110186"/>
    </source>
</evidence>
<keyword evidence="5 11" id="KW-1133">Transmembrane helix</keyword>
<comment type="subcellular location">
    <subcellularLocation>
        <location evidence="1">Cell membrane</location>
        <topology evidence="1">Multi-pass membrane protein</topology>
    </subcellularLocation>
</comment>
<evidence type="ECO:0000256" key="1">
    <source>
        <dbReference type="ARBA" id="ARBA00004651"/>
    </source>
</evidence>
<protein>
    <recommendedName>
        <fullName evidence="13">G-protein coupled receptors family 3 profile domain-containing protein</fullName>
    </recommendedName>
</protein>
<feature type="transmembrane region" description="Helical" evidence="11">
    <location>
        <begin position="660"/>
        <end position="684"/>
    </location>
</feature>
<proteinExistence type="predicted"/>
<keyword evidence="6" id="KW-0297">G-protein coupled receptor</keyword>
<reference evidence="14" key="1">
    <citation type="journal article" date="2010" name="Science">
        <title>The genome of the Western clawed frog Xenopus tropicalis.</title>
        <authorList>
            <person name="Hellsten U."/>
            <person name="Harland R.M."/>
            <person name="Gilchrist M.J."/>
            <person name="Hendrix D."/>
            <person name="Jurka J."/>
            <person name="Kapitonov V."/>
            <person name="Ovcharenko I."/>
            <person name="Putnam N.H."/>
            <person name="Shu S."/>
            <person name="Taher L."/>
            <person name="Blitz I.L."/>
            <person name="Blumberg B."/>
            <person name="Dichmann D.S."/>
            <person name="Dubchak I."/>
            <person name="Amaya E."/>
            <person name="Detter J.C."/>
            <person name="Fletcher R."/>
            <person name="Gerhard D.S."/>
            <person name="Goodstein D."/>
            <person name="Graves T."/>
            <person name="Grigoriev I.V."/>
            <person name="Grimwood J."/>
            <person name="Kawashima T."/>
            <person name="Lindquist E."/>
            <person name="Lucas S.M."/>
            <person name="Mead P.E."/>
            <person name="Mitros T."/>
            <person name="Ogino H."/>
            <person name="Ohta Y."/>
            <person name="Poliakov A.V."/>
            <person name="Pollet N."/>
            <person name="Robert J."/>
            <person name="Salamov A."/>
            <person name="Sater A.K."/>
            <person name="Schmutz J."/>
            <person name="Terry A."/>
            <person name="Vize P.D."/>
            <person name="Warren W.C."/>
            <person name="Wells D."/>
            <person name="Wills A."/>
            <person name="Wilson R.K."/>
            <person name="Zimmerman L.B."/>
            <person name="Zorn A.M."/>
            <person name="Grainger R."/>
            <person name="Grammer T."/>
            <person name="Khokha M.K."/>
            <person name="Richardson P.M."/>
            <person name="Rokhsar D.S."/>
        </authorList>
    </citation>
    <scope>NUCLEOTIDE SEQUENCE [LARGE SCALE GENOMIC DNA]</scope>
    <source>
        <strain evidence="14">Nigerian</strain>
    </source>
</reference>
<keyword evidence="10" id="KW-0807">Transducer</keyword>
<dbReference type="Pfam" id="PF01094">
    <property type="entry name" value="ANF_receptor"/>
    <property type="match status" value="1"/>
</dbReference>
<evidence type="ECO:0000256" key="8">
    <source>
        <dbReference type="ARBA" id="ARBA00023170"/>
    </source>
</evidence>
<dbReference type="InterPro" id="IPR038550">
    <property type="entry name" value="GPCR_3_9-Cys_sf"/>
</dbReference>
<evidence type="ECO:0000256" key="7">
    <source>
        <dbReference type="ARBA" id="ARBA00023136"/>
    </source>
</evidence>
<dbReference type="SUPFAM" id="SSF57184">
    <property type="entry name" value="Growth factor receptor domain"/>
    <property type="match status" value="1"/>
</dbReference>
<dbReference type="GeneTree" id="ENSGT00950000182788"/>
<evidence type="ECO:0000259" key="13">
    <source>
        <dbReference type="PROSITE" id="PS50259"/>
    </source>
</evidence>
<dbReference type="PRINTS" id="PR01535">
    <property type="entry name" value="VOMERONASL2R"/>
</dbReference>
<dbReference type="InterPro" id="IPR011500">
    <property type="entry name" value="GPCR_3_9-Cys_dom"/>
</dbReference>
<feature type="transmembrane region" description="Helical" evidence="11">
    <location>
        <begin position="592"/>
        <end position="615"/>
    </location>
</feature>
<evidence type="ECO:0000256" key="9">
    <source>
        <dbReference type="ARBA" id="ARBA00023180"/>
    </source>
</evidence>
<keyword evidence="7 11" id="KW-0472">Membrane</keyword>
<dbReference type="InParanoid" id="A0A803JQ98"/>
<keyword evidence="8" id="KW-0675">Receptor</keyword>
<dbReference type="Ensembl" id="ENSXETT00000122231">
    <property type="protein sequence ID" value="ENSXETP00000110186"/>
    <property type="gene ID" value="ENSXETG00000047171"/>
</dbReference>
<dbReference type="CDD" id="cd15283">
    <property type="entry name" value="7tmC_V2R_pheromone"/>
    <property type="match status" value="1"/>
</dbReference>
<evidence type="ECO:0000256" key="12">
    <source>
        <dbReference type="SAM" id="SignalP"/>
    </source>
</evidence>
<keyword evidence="2" id="KW-1003">Cell membrane</keyword>
<feature type="chain" id="PRO_5031388240" description="G-protein coupled receptors family 3 profile domain-containing protein" evidence="12">
    <location>
        <begin position="33"/>
        <end position="866"/>
    </location>
</feature>
<dbReference type="AlphaFoldDB" id="A0A803JQ98"/>
<keyword evidence="9" id="KW-0325">Glycoprotein</keyword>
<dbReference type="Gene3D" id="3.40.50.2300">
    <property type="match status" value="2"/>
</dbReference>
<evidence type="ECO:0000256" key="2">
    <source>
        <dbReference type="ARBA" id="ARBA00022475"/>
    </source>
</evidence>
<dbReference type="InterPro" id="IPR028082">
    <property type="entry name" value="Peripla_BP_I"/>
</dbReference>
<evidence type="ECO:0000256" key="6">
    <source>
        <dbReference type="ARBA" id="ARBA00023040"/>
    </source>
</evidence>
<feature type="signal peptide" evidence="12">
    <location>
        <begin position="1"/>
        <end position="32"/>
    </location>
</feature>